<dbReference type="GO" id="GO:0043565">
    <property type="term" value="F:sequence-specific DNA binding"/>
    <property type="evidence" value="ECO:0007669"/>
    <property type="project" value="InterPro"/>
</dbReference>
<dbReference type="Pfam" id="PF12833">
    <property type="entry name" value="HTH_18"/>
    <property type="match status" value="1"/>
</dbReference>
<accession>A0A6I3RZW2</accession>
<dbReference type="PANTHER" id="PTHR43280:SF2">
    <property type="entry name" value="HTH-TYPE TRANSCRIPTIONAL REGULATOR EXSA"/>
    <property type="match status" value="1"/>
</dbReference>
<evidence type="ECO:0000313" key="4">
    <source>
        <dbReference type="EMBL" id="MTU43127.1"/>
    </source>
</evidence>
<organism evidence="4 5">
    <name type="scientific">Parasutterella excrementihominis</name>
    <dbReference type="NCBI Taxonomy" id="487175"/>
    <lineage>
        <taxon>Bacteria</taxon>
        <taxon>Pseudomonadati</taxon>
        <taxon>Pseudomonadota</taxon>
        <taxon>Betaproteobacteria</taxon>
        <taxon>Burkholderiales</taxon>
        <taxon>Sutterellaceae</taxon>
        <taxon>Parasutterella</taxon>
    </lineage>
</organism>
<protein>
    <submittedName>
        <fullName evidence="4">Helix-turn-helix domain-containing protein</fullName>
    </submittedName>
</protein>
<dbReference type="PROSITE" id="PS01124">
    <property type="entry name" value="HTH_ARAC_FAMILY_2"/>
    <property type="match status" value="1"/>
</dbReference>
<gene>
    <name evidence="4" type="ORF">GMD42_05735</name>
</gene>
<dbReference type="Pfam" id="PF22200">
    <property type="entry name" value="ExsA_N"/>
    <property type="match status" value="1"/>
</dbReference>
<dbReference type="Gene3D" id="1.10.10.60">
    <property type="entry name" value="Homeodomain-like"/>
    <property type="match status" value="2"/>
</dbReference>
<dbReference type="InterPro" id="IPR018062">
    <property type="entry name" value="HTH_AraC-typ_CS"/>
</dbReference>
<sequence>MSNYITSNFSNLIFSCSVPSQWHMEHRVPDHCVVFVRQGKLLISDKGRTEEIPAGSCVFLKKDCSVRLVKASFAGKNYEGLNIRLPQNILEDYLQRHLKNNEFPQDFTGLSNCFMRLNRTLCLQGLLSSIILFVEEGQDPGQEMTELKVEELILDLLQTNIRFFPTLFDFYRDWNVDLKEFMEDHFTENLSLSEFASYSGRSLATFKRDFLKITELSPAKWLMTRRLGLAENLLKENKLSIKQISYSVGFKTPAHFSTAFKKRHEMTPSEYRASNTGCN</sequence>
<dbReference type="InterPro" id="IPR054015">
    <property type="entry name" value="ExsA-like_N"/>
</dbReference>
<reference evidence="4 5" key="1">
    <citation type="journal article" date="2019" name="Nat. Med.">
        <title>A library of human gut bacterial isolates paired with longitudinal multiomics data enables mechanistic microbiome research.</title>
        <authorList>
            <person name="Poyet M."/>
            <person name="Groussin M."/>
            <person name="Gibbons S.M."/>
            <person name="Avila-Pacheco J."/>
            <person name="Jiang X."/>
            <person name="Kearney S.M."/>
            <person name="Perrotta A.R."/>
            <person name="Berdy B."/>
            <person name="Zhao S."/>
            <person name="Lieberman T.D."/>
            <person name="Swanson P.K."/>
            <person name="Smith M."/>
            <person name="Roesemann S."/>
            <person name="Alexander J.E."/>
            <person name="Rich S.A."/>
            <person name="Livny J."/>
            <person name="Vlamakis H."/>
            <person name="Clish C."/>
            <person name="Bullock K."/>
            <person name="Deik A."/>
            <person name="Scott J."/>
            <person name="Pierce K.A."/>
            <person name="Xavier R.J."/>
            <person name="Alm E.J."/>
        </authorList>
    </citation>
    <scope>NUCLEOTIDE SEQUENCE [LARGE SCALE GENOMIC DNA]</scope>
    <source>
        <strain evidence="4 5">BIOML-A2</strain>
    </source>
</reference>
<dbReference type="PROSITE" id="PS00041">
    <property type="entry name" value="HTH_ARAC_FAMILY_1"/>
    <property type="match status" value="1"/>
</dbReference>
<evidence type="ECO:0000256" key="2">
    <source>
        <dbReference type="ARBA" id="ARBA00023125"/>
    </source>
</evidence>
<comment type="caution">
    <text evidence="4">The sequence shown here is derived from an EMBL/GenBank/DDBJ whole genome shotgun (WGS) entry which is preliminary data.</text>
</comment>
<dbReference type="InterPro" id="IPR020449">
    <property type="entry name" value="Tscrpt_reg_AraC-type_HTH"/>
</dbReference>
<dbReference type="AlphaFoldDB" id="A0A6I3RZW2"/>
<dbReference type="SUPFAM" id="SSF46689">
    <property type="entry name" value="Homeodomain-like"/>
    <property type="match status" value="2"/>
</dbReference>
<dbReference type="GO" id="GO:0003700">
    <property type="term" value="F:DNA-binding transcription factor activity"/>
    <property type="evidence" value="ECO:0007669"/>
    <property type="project" value="InterPro"/>
</dbReference>
<keyword evidence="2" id="KW-0238">DNA-binding</keyword>
<evidence type="ECO:0000256" key="3">
    <source>
        <dbReference type="ARBA" id="ARBA00023163"/>
    </source>
</evidence>
<dbReference type="InterPro" id="IPR018060">
    <property type="entry name" value="HTH_AraC"/>
</dbReference>
<dbReference type="PRINTS" id="PR00032">
    <property type="entry name" value="HTHARAC"/>
</dbReference>
<evidence type="ECO:0000313" key="5">
    <source>
        <dbReference type="Proteomes" id="UP000462362"/>
    </source>
</evidence>
<dbReference type="EMBL" id="WNCL01000013">
    <property type="protein sequence ID" value="MTU43127.1"/>
    <property type="molecule type" value="Genomic_DNA"/>
</dbReference>
<dbReference type="InterPro" id="IPR009057">
    <property type="entry name" value="Homeodomain-like_sf"/>
</dbReference>
<name>A0A6I3RZW2_9BURK</name>
<keyword evidence="3" id="KW-0804">Transcription</keyword>
<dbReference type="PANTHER" id="PTHR43280">
    <property type="entry name" value="ARAC-FAMILY TRANSCRIPTIONAL REGULATOR"/>
    <property type="match status" value="1"/>
</dbReference>
<evidence type="ECO:0000256" key="1">
    <source>
        <dbReference type="ARBA" id="ARBA00023015"/>
    </source>
</evidence>
<keyword evidence="1" id="KW-0805">Transcription regulation</keyword>
<proteinExistence type="predicted"/>
<dbReference type="Proteomes" id="UP000462362">
    <property type="component" value="Unassembled WGS sequence"/>
</dbReference>
<dbReference type="RefSeq" id="WP_155167922.1">
    <property type="nucleotide sequence ID" value="NZ_DBGEHT010000160.1"/>
</dbReference>
<dbReference type="SMART" id="SM00342">
    <property type="entry name" value="HTH_ARAC"/>
    <property type="match status" value="1"/>
</dbReference>